<dbReference type="InterPro" id="IPR032710">
    <property type="entry name" value="NTF2-like_dom_sf"/>
</dbReference>
<protein>
    <recommendedName>
        <fullName evidence="3">Ester cyclase</fullName>
    </recommendedName>
</protein>
<dbReference type="GO" id="GO:0030638">
    <property type="term" value="P:polyketide metabolic process"/>
    <property type="evidence" value="ECO:0007669"/>
    <property type="project" value="InterPro"/>
</dbReference>
<dbReference type="SUPFAM" id="SSF54427">
    <property type="entry name" value="NTF2-like"/>
    <property type="match status" value="1"/>
</dbReference>
<dbReference type="OrthoDB" id="8685at2157"/>
<sequence>MSSEENKTLVRRFIDAYNTRNLDLFDALVAPDYIDHTHKQRGLESFRQLFQIAFEGFPDWHETIEDMIAEGDRVWVRVNATGTHTGRWNLFGVTLPPTGNRLTMQMVFIWRIANGKLAEGWEVDSDLDFLRQLGVIEYTEKGKELFREDTDSIEGSIGQ</sequence>
<dbReference type="HOGENOM" id="CLU_100997_5_0_2"/>
<dbReference type="Proteomes" id="UP000005095">
    <property type="component" value="Chromosome"/>
</dbReference>
<proteinExistence type="predicted"/>
<dbReference type="EMBL" id="CM001555">
    <property type="protein sequence ID" value="EJG06941.1"/>
    <property type="molecule type" value="Genomic_DNA"/>
</dbReference>
<keyword evidence="2" id="KW-1185">Reference proteome</keyword>
<name>J0RZG0_9EURY</name>
<dbReference type="Gene3D" id="3.10.450.50">
    <property type="match status" value="1"/>
</dbReference>
<reference evidence="1 2" key="1">
    <citation type="submission" date="2011-08" db="EMBL/GenBank/DDBJ databases">
        <title>The complete genome of Methanofollis liminatans DSM 4140.</title>
        <authorList>
            <consortium name="US DOE Joint Genome Institute (JGI-PGF)"/>
            <person name="Lucas S."/>
            <person name="Han J."/>
            <person name="Lapidus A."/>
            <person name="Bruce D."/>
            <person name="Goodwin L."/>
            <person name="Pitluck S."/>
            <person name="Peters L."/>
            <person name="Kyrpides N."/>
            <person name="Mavromatis K."/>
            <person name="Ivanova N."/>
            <person name="Mikhailova N."/>
            <person name="Lu M."/>
            <person name="Detter J.C."/>
            <person name="Tapia R."/>
            <person name="Han C."/>
            <person name="Land M."/>
            <person name="Hauser L."/>
            <person name="Markowitz V."/>
            <person name="Cheng J.-F."/>
            <person name="Hugenholtz P."/>
            <person name="Woyke T."/>
            <person name="Wu D."/>
            <person name="Spring S."/>
            <person name="Schuler E."/>
            <person name="Brambilla E."/>
            <person name="Klenk H.-P."/>
            <person name="Eisen J.A."/>
        </authorList>
    </citation>
    <scope>NUCLEOTIDE SEQUENCE [LARGE SCALE GENOMIC DNA]</scope>
    <source>
        <strain evidence="1 2">DSM 4140</strain>
    </source>
</reference>
<dbReference type="RefSeq" id="WP_004038479.1">
    <property type="nucleotide sequence ID" value="NZ_CM001555.1"/>
</dbReference>
<evidence type="ECO:0008006" key="3">
    <source>
        <dbReference type="Google" id="ProtNLM"/>
    </source>
</evidence>
<dbReference type="PANTHER" id="PTHR38436">
    <property type="entry name" value="POLYKETIDE CYCLASE SNOAL-LIKE DOMAIN"/>
    <property type="match status" value="1"/>
</dbReference>
<evidence type="ECO:0000313" key="1">
    <source>
        <dbReference type="EMBL" id="EJG06941.1"/>
    </source>
</evidence>
<dbReference type="Pfam" id="PF07366">
    <property type="entry name" value="SnoaL"/>
    <property type="match status" value="1"/>
</dbReference>
<evidence type="ECO:0000313" key="2">
    <source>
        <dbReference type="Proteomes" id="UP000005095"/>
    </source>
</evidence>
<organism evidence="1 2">
    <name type="scientific">Methanofollis liminatans DSM 4140</name>
    <dbReference type="NCBI Taxonomy" id="28892"/>
    <lineage>
        <taxon>Archaea</taxon>
        <taxon>Methanobacteriati</taxon>
        <taxon>Methanobacteriota</taxon>
        <taxon>Stenosarchaea group</taxon>
        <taxon>Methanomicrobia</taxon>
        <taxon>Methanomicrobiales</taxon>
        <taxon>Methanomicrobiaceae</taxon>
        <taxon>Methanofollis</taxon>
    </lineage>
</organism>
<dbReference type="STRING" id="28892.Metli_0983"/>
<accession>J0RZG0</accession>
<dbReference type="InterPro" id="IPR009959">
    <property type="entry name" value="Cyclase_SnoaL-like"/>
</dbReference>
<dbReference type="PANTHER" id="PTHR38436:SF1">
    <property type="entry name" value="ESTER CYCLASE"/>
    <property type="match status" value="1"/>
</dbReference>
<gene>
    <name evidence="1" type="ORF">Metli_0983</name>
</gene>
<dbReference type="AlphaFoldDB" id="J0RZG0"/>